<accession>A0A285QFV0</accession>
<dbReference type="CDD" id="cd07344">
    <property type="entry name" value="M48_yhfN_like"/>
    <property type="match status" value="1"/>
</dbReference>
<evidence type="ECO:0000313" key="2">
    <source>
        <dbReference type="EMBL" id="SOB80364.1"/>
    </source>
</evidence>
<protein>
    <recommendedName>
        <fullName evidence="1">YgjP-like metallopeptidase domain-containing protein</fullName>
    </recommendedName>
</protein>
<feature type="domain" description="YgjP-like metallopeptidase" evidence="1">
    <location>
        <begin position="17"/>
        <end position="213"/>
    </location>
</feature>
<gene>
    <name evidence="2" type="ORF">SAMN06297144_1024</name>
</gene>
<dbReference type="OrthoDB" id="9795402at2"/>
<organism evidence="2 3">
    <name type="scientific">Sphingomonas guangdongensis</name>
    <dbReference type="NCBI Taxonomy" id="1141890"/>
    <lineage>
        <taxon>Bacteria</taxon>
        <taxon>Pseudomonadati</taxon>
        <taxon>Pseudomonadota</taxon>
        <taxon>Alphaproteobacteria</taxon>
        <taxon>Sphingomonadales</taxon>
        <taxon>Sphingomonadaceae</taxon>
        <taxon>Sphingomonas</taxon>
    </lineage>
</organism>
<dbReference type="EMBL" id="OBMI01000001">
    <property type="protein sequence ID" value="SOB80364.1"/>
    <property type="molecule type" value="Genomic_DNA"/>
</dbReference>
<reference evidence="2 3" key="1">
    <citation type="submission" date="2017-07" db="EMBL/GenBank/DDBJ databases">
        <authorList>
            <person name="Sun Z.S."/>
            <person name="Albrecht U."/>
            <person name="Echele G."/>
            <person name="Lee C.C."/>
        </authorList>
    </citation>
    <scope>NUCLEOTIDE SEQUENCE [LARGE SCALE GENOMIC DNA]</scope>
    <source>
        <strain evidence="2 3">CGMCC 1.12672</strain>
    </source>
</reference>
<dbReference type="Proteomes" id="UP000219494">
    <property type="component" value="Unassembled WGS sequence"/>
</dbReference>
<dbReference type="Pfam" id="PF01863">
    <property type="entry name" value="YgjP-like"/>
    <property type="match status" value="1"/>
</dbReference>
<name>A0A285QFV0_9SPHN</name>
<dbReference type="Gene3D" id="3.30.2010.10">
    <property type="entry name" value="Metalloproteases ('zincins'), catalytic domain"/>
    <property type="match status" value="1"/>
</dbReference>
<dbReference type="InterPro" id="IPR002725">
    <property type="entry name" value="YgjP-like_metallopeptidase"/>
</dbReference>
<dbReference type="InterPro" id="IPR053136">
    <property type="entry name" value="UTP_pyrophosphatase-like"/>
</dbReference>
<evidence type="ECO:0000313" key="3">
    <source>
        <dbReference type="Proteomes" id="UP000219494"/>
    </source>
</evidence>
<keyword evidence="3" id="KW-1185">Reference proteome</keyword>
<evidence type="ECO:0000259" key="1">
    <source>
        <dbReference type="Pfam" id="PF01863"/>
    </source>
</evidence>
<dbReference type="AlphaFoldDB" id="A0A285QFV0"/>
<dbReference type="PANTHER" id="PTHR30399:SF1">
    <property type="entry name" value="UTP PYROPHOSPHATASE"/>
    <property type="match status" value="1"/>
</dbReference>
<proteinExistence type="predicted"/>
<dbReference type="PANTHER" id="PTHR30399">
    <property type="entry name" value="UNCHARACTERIZED PROTEIN YGJP"/>
    <property type="match status" value="1"/>
</dbReference>
<sequence>MSTQPFDVVRSPRARRMKLAVDPASGRVRLVLPRRAKLADALAWADGHQAWIAAQRARLPEARPFVPGAVVPVAGEPLTLVWRTGAARTPVCDGDTLVVGGDPEGFAGRVERWLRREALRLLSAETAEYAARAGVTVSKVGVGDTRSRWGSCSSSGGIRYSWRLILAPRHVRRATVAHEVAHRVHMNHSPRFHALVAELYEGDADAARRWLRSDGATLHWFGRTS</sequence>